<comment type="caution">
    <text evidence="2">The sequence shown here is derived from an EMBL/GenBank/DDBJ whole genome shotgun (WGS) entry which is preliminary data.</text>
</comment>
<sequence>ALRRHCAIQRDQLAREKQRSSQRYSCNRDESIKGQRLVS</sequence>
<evidence type="ECO:0000313" key="4">
    <source>
        <dbReference type="Proteomes" id="UP001331761"/>
    </source>
</evidence>
<dbReference type="EMBL" id="WIXE01009078">
    <property type="protein sequence ID" value="KAK5978731.1"/>
    <property type="molecule type" value="Genomic_DNA"/>
</dbReference>
<dbReference type="AlphaFoldDB" id="A0AAN8FHF7"/>
<evidence type="ECO:0000256" key="1">
    <source>
        <dbReference type="SAM" id="MobiDB-lite"/>
    </source>
</evidence>
<dbReference type="Proteomes" id="UP001331761">
    <property type="component" value="Unassembled WGS sequence"/>
</dbReference>
<keyword evidence="4" id="KW-1185">Reference proteome</keyword>
<feature type="region of interest" description="Disordered" evidence="1">
    <location>
        <begin position="12"/>
        <end position="39"/>
    </location>
</feature>
<organism evidence="2 4">
    <name type="scientific">Trichostrongylus colubriformis</name>
    <name type="common">Black scour worm</name>
    <dbReference type="NCBI Taxonomy" id="6319"/>
    <lineage>
        <taxon>Eukaryota</taxon>
        <taxon>Metazoa</taxon>
        <taxon>Ecdysozoa</taxon>
        <taxon>Nematoda</taxon>
        <taxon>Chromadorea</taxon>
        <taxon>Rhabditida</taxon>
        <taxon>Rhabditina</taxon>
        <taxon>Rhabditomorpha</taxon>
        <taxon>Strongyloidea</taxon>
        <taxon>Trichostrongylidae</taxon>
        <taxon>Trichostrongylus</taxon>
    </lineage>
</organism>
<dbReference type="EMBL" id="WIXE01008098">
    <property type="protein sequence ID" value="KAK5979693.1"/>
    <property type="molecule type" value="Genomic_DNA"/>
</dbReference>
<gene>
    <name evidence="2" type="ORF">GCK32_018122</name>
    <name evidence="3" type="ORF">GCK32_019090</name>
</gene>
<feature type="non-terminal residue" evidence="2">
    <location>
        <position position="1"/>
    </location>
</feature>
<evidence type="ECO:0000313" key="3">
    <source>
        <dbReference type="EMBL" id="KAK5979693.1"/>
    </source>
</evidence>
<protein>
    <submittedName>
        <fullName evidence="2">Uncharacterized protein</fullName>
    </submittedName>
</protein>
<evidence type="ECO:0000313" key="2">
    <source>
        <dbReference type="EMBL" id="KAK5978731.1"/>
    </source>
</evidence>
<accession>A0AAN8FHF7</accession>
<name>A0AAN8FHF7_TRICO</name>
<proteinExistence type="predicted"/>
<reference evidence="2 4" key="1">
    <citation type="submission" date="2019-10" db="EMBL/GenBank/DDBJ databases">
        <title>Assembly and Annotation for the nematode Trichostrongylus colubriformis.</title>
        <authorList>
            <person name="Martin J."/>
        </authorList>
    </citation>
    <scope>NUCLEOTIDE SEQUENCE [LARGE SCALE GENOMIC DNA]</scope>
    <source>
        <strain evidence="2">G859</strain>
        <tissue evidence="2">Whole worm</tissue>
    </source>
</reference>